<dbReference type="OrthoDB" id="7186639at2"/>
<dbReference type="KEGG" id="sphc:CVN68_16520"/>
<evidence type="ECO:0000313" key="3">
    <source>
        <dbReference type="Proteomes" id="UP000229081"/>
    </source>
</evidence>
<organism evidence="2 3">
    <name type="scientific">Sphingomonas psychrotolerans</name>
    <dbReference type="NCBI Taxonomy" id="1327635"/>
    <lineage>
        <taxon>Bacteria</taxon>
        <taxon>Pseudomonadati</taxon>
        <taxon>Pseudomonadota</taxon>
        <taxon>Alphaproteobacteria</taxon>
        <taxon>Sphingomonadales</taxon>
        <taxon>Sphingomonadaceae</taxon>
        <taxon>Sphingomonas</taxon>
    </lineage>
</organism>
<gene>
    <name evidence="2" type="ORF">CVN68_16520</name>
</gene>
<sequence length="212" mass="23052">MVPATLLSFALFVTSVASPLQAEGSANADPLRVREVDAIECRLDVPGYNQFAMAIQGEEEIAKKRGWKKIDSRNPFMNEYELPKPIIVAGSYSTTRIAFTADAILAILDLADPGVIARDAHIENAMNPEPLIADLVASGKVTRVQAEAEIKFRKFLGERILNDVTEPASGGESFGSHMIVARSISNATTHPGKTFYGCAYRMELLDKDGKPL</sequence>
<dbReference type="Proteomes" id="UP000229081">
    <property type="component" value="Chromosome"/>
</dbReference>
<evidence type="ECO:0000256" key="1">
    <source>
        <dbReference type="SAM" id="SignalP"/>
    </source>
</evidence>
<protein>
    <submittedName>
        <fullName evidence="2">Uncharacterized protein</fullName>
    </submittedName>
</protein>
<dbReference type="EMBL" id="CP024923">
    <property type="protein sequence ID" value="ATY33371.1"/>
    <property type="molecule type" value="Genomic_DNA"/>
</dbReference>
<evidence type="ECO:0000313" key="2">
    <source>
        <dbReference type="EMBL" id="ATY33371.1"/>
    </source>
</evidence>
<dbReference type="AlphaFoldDB" id="A0A2K8MPM0"/>
<name>A0A2K8MPM0_9SPHN</name>
<accession>A0A2K8MPM0</accession>
<keyword evidence="3" id="KW-1185">Reference proteome</keyword>
<feature type="chain" id="PRO_5014622823" evidence="1">
    <location>
        <begin position="23"/>
        <end position="212"/>
    </location>
</feature>
<dbReference type="RefSeq" id="WP_100283175.1">
    <property type="nucleotide sequence ID" value="NZ_CP024923.1"/>
</dbReference>
<proteinExistence type="predicted"/>
<keyword evidence="1" id="KW-0732">Signal</keyword>
<reference evidence="2 3" key="1">
    <citation type="submission" date="2017-11" db="EMBL/GenBank/DDBJ databases">
        <title>Complete genome sequence of Sphingomonas sp. Strain Cra20, a psychrotolerant potential plant growth promoting rhizobacteria.</title>
        <authorList>
            <person name="Luo Y."/>
        </authorList>
    </citation>
    <scope>NUCLEOTIDE SEQUENCE [LARGE SCALE GENOMIC DNA]</scope>
    <source>
        <strain evidence="2 3">Cra20</strain>
    </source>
</reference>
<feature type="signal peptide" evidence="1">
    <location>
        <begin position="1"/>
        <end position="22"/>
    </location>
</feature>